<keyword evidence="5" id="KW-0324">Glycolysis</keyword>
<dbReference type="Gene3D" id="3.40.720.10">
    <property type="entry name" value="Alkaline Phosphatase, subunit A"/>
    <property type="match status" value="2"/>
</dbReference>
<proteinExistence type="inferred from homology"/>
<accession>A0A444L9R1</accession>
<evidence type="ECO:0000256" key="3">
    <source>
        <dbReference type="ARBA" id="ARBA00004921"/>
    </source>
</evidence>
<comment type="caution">
    <text evidence="7">The sequence shown here is derived from an EMBL/GenBank/DDBJ whole genome shotgun (WGS) entry which is preliminary data.</text>
</comment>
<gene>
    <name evidence="7" type="ORF">Metus_0357</name>
</gene>
<dbReference type="InterPro" id="IPR006124">
    <property type="entry name" value="Metalloenzyme"/>
</dbReference>
<protein>
    <submittedName>
        <fullName evidence="7">Phosphoglycerate mutase (2,3-diphosphoglycerate-independent), archaeal type</fullName>
    </submittedName>
</protein>
<dbReference type="GO" id="GO:0006096">
    <property type="term" value="P:glycolytic process"/>
    <property type="evidence" value="ECO:0007669"/>
    <property type="project" value="UniProtKB-KW"/>
</dbReference>
<dbReference type="CDD" id="cd16011">
    <property type="entry name" value="iPGM_like"/>
    <property type="match status" value="1"/>
</dbReference>
<reference evidence="7 8" key="1">
    <citation type="submission" date="2018-12" db="EMBL/GenBank/DDBJ databases">
        <title>The complete genome of the methanogenic archaea of the candidate phylum Verstraetearchaeota, obtained from the metagenome of underground thermal water.</title>
        <authorList>
            <person name="Kadnikov V.V."/>
            <person name="Mardanov A.V."/>
            <person name="Beletsky A.V."/>
            <person name="Karnachuk O.V."/>
            <person name="Ravin N.V."/>
        </authorList>
    </citation>
    <scope>NUCLEOTIDE SEQUENCE [LARGE SCALE GENOMIC DNA]</scope>
    <source>
        <strain evidence="7">Ch88</strain>
    </source>
</reference>
<dbReference type="GO" id="GO:0004619">
    <property type="term" value="F:phosphoglycerate mutase activity"/>
    <property type="evidence" value="ECO:0007669"/>
    <property type="project" value="UniProtKB-EC"/>
</dbReference>
<dbReference type="Pfam" id="PF10143">
    <property type="entry name" value="PhosphMutase"/>
    <property type="match status" value="1"/>
</dbReference>
<dbReference type="AlphaFoldDB" id="A0A444L9R1"/>
<comment type="catalytic activity">
    <reaction evidence="1">
        <text>(2R)-2-phosphoglycerate = (2R)-3-phosphoglycerate</text>
        <dbReference type="Rhea" id="RHEA:15901"/>
        <dbReference type="ChEBI" id="CHEBI:58272"/>
        <dbReference type="ChEBI" id="CHEBI:58289"/>
        <dbReference type="EC" id="5.4.2.12"/>
    </reaction>
</comment>
<dbReference type="InterPro" id="IPR017850">
    <property type="entry name" value="Alkaline_phosphatase_core_sf"/>
</dbReference>
<evidence type="ECO:0000313" key="7">
    <source>
        <dbReference type="EMBL" id="RWX74332.1"/>
    </source>
</evidence>
<dbReference type="Gene3D" id="3.30.70.2130">
    <property type="entry name" value="Metalloenzyme domain"/>
    <property type="match status" value="1"/>
</dbReference>
<dbReference type="InterPro" id="IPR004456">
    <property type="entry name" value="Pglycerate_mutase_ApgM"/>
</dbReference>
<evidence type="ECO:0000256" key="2">
    <source>
        <dbReference type="ARBA" id="ARBA00002315"/>
    </source>
</evidence>
<evidence type="ECO:0000313" key="8">
    <source>
        <dbReference type="Proteomes" id="UP000288215"/>
    </source>
</evidence>
<comment type="function">
    <text evidence="2">Catalyzes the interconversion of 2-phosphoglycerate and 3-phosphoglycerate.</text>
</comment>
<evidence type="ECO:0000256" key="4">
    <source>
        <dbReference type="ARBA" id="ARBA00005524"/>
    </source>
</evidence>
<evidence type="ECO:0000256" key="1">
    <source>
        <dbReference type="ARBA" id="ARBA00000370"/>
    </source>
</evidence>
<organism evidence="7 8">
    <name type="scientific">Methanosuratincola subterraneus</name>
    <dbReference type="NCBI Taxonomy" id="2593994"/>
    <lineage>
        <taxon>Archaea</taxon>
        <taxon>Thermoproteota</taxon>
        <taxon>Methanosuratincolia</taxon>
        <taxon>Candidatus Methanomethylicales</taxon>
        <taxon>Candidatus Methanomethylicaceae</taxon>
        <taxon>Candidatus Methanosuratincola (ex Vanwonterghem et al. 2016)</taxon>
    </lineage>
</organism>
<dbReference type="PANTHER" id="PTHR31209:SF0">
    <property type="entry name" value="METALLOENZYME DOMAIN-CONTAINING PROTEIN"/>
    <property type="match status" value="1"/>
</dbReference>
<comment type="similarity">
    <text evidence="4">Belongs to the BPG-independent phosphoglycerate mutase family. A-PGAM subfamily.</text>
</comment>
<comment type="pathway">
    <text evidence="3">Carbohydrate degradation.</text>
</comment>
<dbReference type="PIRSF" id="PIRSF006392">
    <property type="entry name" value="IPGAM_arch"/>
    <property type="match status" value="1"/>
</dbReference>
<sequence length="424" mass="45818">MQKKHVLYILLDGLGDRPVAEFGNRTPLEAANRPKMDALARGGRSGVVYTVGRGIAPESDVAVISMLGYDPHKTYTGRGPIEVFGSGMSMENGDLAVRCNFATFSSDFTIIDRRCGRSLTTEEARVLADAINSEVTLESHPAEFEFRSTVGHRGVLLIRCKEGKLSGNISNTDPAYLKKGGMGIALETFENKVQNAAPLDGSEEARRAADLLNEFTRKSYQVLESHPINMDRKAHGKPPANGILGRDAGSSLPNFTPVTDLYGMEFAALVEMPVERGIALLCGMDTVELPKSTGDLSLDYEKRAELASELIQCYGGVYIHIKGPDEPAHDGDCAKKRRSIEMIDEHFFGHLHLDLDSTAVVVTADHSTPCSLRAHSDDPVPLIVAGAGIGTDGTAEFGESECRKGSLGEIDGVDLLKRVIRMVS</sequence>
<dbReference type="NCBIfam" id="TIGR00306">
    <property type="entry name" value="apgM"/>
    <property type="match status" value="1"/>
</dbReference>
<dbReference type="InterPro" id="IPR042253">
    <property type="entry name" value="Pglycerate_mutase_ApgM_sf"/>
</dbReference>
<feature type="domain" description="Metalloenzyme" evidence="6">
    <location>
        <begin position="5"/>
        <end position="415"/>
    </location>
</feature>
<dbReference type="Pfam" id="PF01676">
    <property type="entry name" value="Metalloenzyme"/>
    <property type="match status" value="1"/>
</dbReference>
<dbReference type="EMBL" id="RXGA01000001">
    <property type="protein sequence ID" value="RWX74332.1"/>
    <property type="molecule type" value="Genomic_DNA"/>
</dbReference>
<dbReference type="SUPFAM" id="SSF53649">
    <property type="entry name" value="Alkaline phosphatase-like"/>
    <property type="match status" value="1"/>
</dbReference>
<evidence type="ECO:0000256" key="5">
    <source>
        <dbReference type="ARBA" id="ARBA00023152"/>
    </source>
</evidence>
<dbReference type="GO" id="GO:0046872">
    <property type="term" value="F:metal ion binding"/>
    <property type="evidence" value="ECO:0007669"/>
    <property type="project" value="InterPro"/>
</dbReference>
<dbReference type="Proteomes" id="UP000288215">
    <property type="component" value="Unassembled WGS sequence"/>
</dbReference>
<evidence type="ECO:0000259" key="6">
    <source>
        <dbReference type="Pfam" id="PF01676"/>
    </source>
</evidence>
<dbReference type="PANTHER" id="PTHR31209">
    <property type="entry name" value="COFACTOR-INDEPENDENT PHOSPHOGLYCERATE MUTASE"/>
    <property type="match status" value="1"/>
</dbReference>
<name>A0A444L9R1_METS7</name>